<sequence>MTRPKLSEPQAVSAGSLLPYSTDCTEIEAEPHYVQRNNNAQTGGCPRLIFIRNTTLARRWANAPDEDLRHGGSTGSC</sequence>
<keyword evidence="1" id="KW-0614">Plasmid</keyword>
<proteinExistence type="predicted"/>
<name>A0A4V6INA3_METTU</name>
<evidence type="ECO:0000313" key="2">
    <source>
        <dbReference type="Proteomes" id="UP000294360"/>
    </source>
</evidence>
<gene>
    <name evidence="1" type="ORF">MTUNDRAET4_0218</name>
</gene>
<protein>
    <submittedName>
        <fullName evidence="1">Uncharacterized protein</fullName>
    </submittedName>
</protein>
<dbReference type="Proteomes" id="UP000294360">
    <property type="component" value="Plasmid 3"/>
</dbReference>
<dbReference type="KEGG" id="mtun:MTUNDRAET4_0218.2"/>
<accession>A0A4V6INA3</accession>
<dbReference type="EMBL" id="LR536452">
    <property type="protein sequence ID" value="VFU17729.1"/>
    <property type="molecule type" value="Genomic_DNA"/>
</dbReference>
<reference evidence="1 2" key="1">
    <citation type="submission" date="2019-03" db="EMBL/GenBank/DDBJ databases">
        <authorList>
            <person name="Kox A.R. M."/>
        </authorList>
    </citation>
    <scope>NUCLEOTIDE SEQUENCE [LARGE SCALE GENOMIC DNA]</scope>
    <source>
        <strain evidence="1">MTUNDRAET4 annotated genome</strain>
        <plasmid evidence="2">3</plasmid>
    </source>
</reference>
<geneLocation type="plasmid" evidence="1 2">
    <name>3</name>
</geneLocation>
<dbReference type="AlphaFoldDB" id="A0A4V6INA3"/>
<organism evidence="1 2">
    <name type="scientific">Methylocella tundrae</name>
    <dbReference type="NCBI Taxonomy" id="227605"/>
    <lineage>
        <taxon>Bacteria</taxon>
        <taxon>Pseudomonadati</taxon>
        <taxon>Pseudomonadota</taxon>
        <taxon>Alphaproteobacteria</taxon>
        <taxon>Hyphomicrobiales</taxon>
        <taxon>Beijerinckiaceae</taxon>
        <taxon>Methylocella</taxon>
    </lineage>
</organism>
<evidence type="ECO:0000313" key="1">
    <source>
        <dbReference type="EMBL" id="VFU17729.1"/>
    </source>
</evidence>